<reference evidence="1 2" key="1">
    <citation type="submission" date="2018-05" db="EMBL/GenBank/DDBJ databases">
        <title>Genome of Sphingosinicella humi QZX222.</title>
        <authorList>
            <person name="Qiao Z."/>
            <person name="Wang G."/>
        </authorList>
    </citation>
    <scope>NUCLEOTIDE SEQUENCE [LARGE SCALE GENOMIC DNA]</scope>
    <source>
        <strain evidence="1 2">QZX222</strain>
    </source>
</reference>
<dbReference type="InterPro" id="IPR006175">
    <property type="entry name" value="YjgF/YER057c/UK114"/>
</dbReference>
<dbReference type="PANTHER" id="PTHR43857">
    <property type="entry name" value="BLR7761 PROTEIN"/>
    <property type="match status" value="1"/>
</dbReference>
<dbReference type="EMBL" id="QFFF01000001">
    <property type="protein sequence ID" value="PWG03501.1"/>
    <property type="molecule type" value="Genomic_DNA"/>
</dbReference>
<dbReference type="Pfam" id="PF01042">
    <property type="entry name" value="Ribonuc_L-PSP"/>
    <property type="match status" value="1"/>
</dbReference>
<dbReference type="AlphaFoldDB" id="A0A2U2J5D9"/>
<gene>
    <name evidence="1" type="ORF">DF286_11935</name>
</gene>
<dbReference type="SUPFAM" id="SSF55298">
    <property type="entry name" value="YjgF-like"/>
    <property type="match status" value="1"/>
</dbReference>
<dbReference type="Proteomes" id="UP000245916">
    <property type="component" value="Unassembled WGS sequence"/>
</dbReference>
<keyword evidence="2" id="KW-1185">Reference proteome</keyword>
<dbReference type="InterPro" id="IPR035959">
    <property type="entry name" value="RutC-like_sf"/>
</dbReference>
<dbReference type="PANTHER" id="PTHR43857:SF1">
    <property type="entry name" value="YJGH FAMILY PROTEIN"/>
    <property type="match status" value="1"/>
</dbReference>
<evidence type="ECO:0000313" key="2">
    <source>
        <dbReference type="Proteomes" id="UP000245916"/>
    </source>
</evidence>
<name>A0A2U2J5D9_9SPHN</name>
<sequence length="136" mass="14461">MTGHRPIHKRSATEDAFGFAQAVISGDELFVAGILSVDQAFNVLDPDDMRVQVRRVYSELGALLEEAGFAVGDIIQETVHVTDMAALVAANEVRKEALFPASPATTAVQVSALVLPGLVIEVSCLARRSGRSDSNP</sequence>
<dbReference type="OrthoDB" id="9799840at2"/>
<evidence type="ECO:0000313" key="1">
    <source>
        <dbReference type="EMBL" id="PWG03501.1"/>
    </source>
</evidence>
<accession>A0A2U2J5D9</accession>
<dbReference type="Gene3D" id="3.30.1330.40">
    <property type="entry name" value="RutC-like"/>
    <property type="match status" value="1"/>
</dbReference>
<dbReference type="RefSeq" id="WP_109271639.1">
    <property type="nucleotide sequence ID" value="NZ_QFFF01000001.1"/>
</dbReference>
<protein>
    <submittedName>
        <fullName evidence="1">RidA family protein</fullName>
    </submittedName>
</protein>
<proteinExistence type="predicted"/>
<comment type="caution">
    <text evidence="1">The sequence shown here is derived from an EMBL/GenBank/DDBJ whole genome shotgun (WGS) entry which is preliminary data.</text>
</comment>
<organism evidence="1 2">
    <name type="scientific">Allosphingosinicella humi</name>
    <dbReference type="NCBI Taxonomy" id="2068657"/>
    <lineage>
        <taxon>Bacteria</taxon>
        <taxon>Pseudomonadati</taxon>
        <taxon>Pseudomonadota</taxon>
        <taxon>Alphaproteobacteria</taxon>
        <taxon>Sphingomonadales</taxon>
        <taxon>Sphingomonadaceae</taxon>
        <taxon>Allosphingosinicella</taxon>
    </lineage>
</organism>